<comment type="similarity">
    <text evidence="2 6">Belongs to the ATG8 family.</text>
</comment>
<evidence type="ECO:0000256" key="5">
    <source>
        <dbReference type="PIRSR" id="PIRSR604241-50"/>
    </source>
</evidence>
<protein>
    <recommendedName>
        <fullName evidence="9">Autophagy-related protein</fullName>
    </recommendedName>
</protein>
<keyword evidence="6" id="KW-0072">Autophagy</keyword>
<reference evidence="7" key="1">
    <citation type="submission" date="2023-06" db="EMBL/GenBank/DDBJ databases">
        <title>Genomic analysis of the entomopathogenic nematode Steinernema hermaphroditum.</title>
        <authorList>
            <person name="Schwarz E.M."/>
            <person name="Heppert J.K."/>
            <person name="Baniya A."/>
            <person name="Schwartz H.T."/>
            <person name="Tan C.-H."/>
            <person name="Antoshechkin I."/>
            <person name="Sternberg P.W."/>
            <person name="Goodrich-Blair H."/>
            <person name="Dillman A.R."/>
        </authorList>
    </citation>
    <scope>NUCLEOTIDE SEQUENCE</scope>
    <source>
        <strain evidence="7">PS9179</strain>
        <tissue evidence="7">Whole animal</tissue>
    </source>
</reference>
<dbReference type="GO" id="GO:0016020">
    <property type="term" value="C:membrane"/>
    <property type="evidence" value="ECO:0007669"/>
    <property type="project" value="UniProtKB-SubCell"/>
</dbReference>
<comment type="subcellular location">
    <subcellularLocation>
        <location evidence="1">Membrane</location>
    </subcellularLocation>
</comment>
<dbReference type="Gene3D" id="3.10.20.90">
    <property type="entry name" value="Phosphatidylinositol 3-kinase Catalytic Subunit, Chain A, domain 1"/>
    <property type="match status" value="1"/>
</dbReference>
<evidence type="ECO:0000256" key="2">
    <source>
        <dbReference type="ARBA" id="ARBA00007293"/>
    </source>
</evidence>
<dbReference type="GO" id="GO:0006914">
    <property type="term" value="P:autophagy"/>
    <property type="evidence" value="ECO:0007669"/>
    <property type="project" value="UniProtKB-KW"/>
</dbReference>
<dbReference type="InterPro" id="IPR004241">
    <property type="entry name" value="Atg8-like"/>
</dbReference>
<evidence type="ECO:0008006" key="9">
    <source>
        <dbReference type="Google" id="ProtNLM"/>
    </source>
</evidence>
<evidence type="ECO:0000256" key="4">
    <source>
        <dbReference type="ARBA" id="ARBA00023288"/>
    </source>
</evidence>
<dbReference type="Proteomes" id="UP001175271">
    <property type="component" value="Unassembled WGS sequence"/>
</dbReference>
<organism evidence="7 8">
    <name type="scientific">Steinernema hermaphroditum</name>
    <dbReference type="NCBI Taxonomy" id="289476"/>
    <lineage>
        <taxon>Eukaryota</taxon>
        <taxon>Metazoa</taxon>
        <taxon>Ecdysozoa</taxon>
        <taxon>Nematoda</taxon>
        <taxon>Chromadorea</taxon>
        <taxon>Rhabditida</taxon>
        <taxon>Tylenchina</taxon>
        <taxon>Panagrolaimomorpha</taxon>
        <taxon>Strongyloidoidea</taxon>
        <taxon>Steinernematidae</taxon>
        <taxon>Steinernema</taxon>
    </lineage>
</organism>
<evidence type="ECO:0000256" key="6">
    <source>
        <dbReference type="RuleBase" id="RU004384"/>
    </source>
</evidence>
<feature type="lipid moiety-binding region" description="Phosphatidylserine amidated glycine; alternate" evidence="5">
    <location>
        <position position="201"/>
    </location>
</feature>
<keyword evidence="3" id="KW-0472">Membrane</keyword>
<evidence type="ECO:0000256" key="3">
    <source>
        <dbReference type="ARBA" id="ARBA00023136"/>
    </source>
</evidence>
<dbReference type="Pfam" id="PF02991">
    <property type="entry name" value="ATG8"/>
    <property type="match status" value="1"/>
</dbReference>
<name>A0AA39HPH7_9BILA</name>
<sequence length="201" mass="23455">MVKTDTAELLNSSDLLKRTRNPYLHVNENMGRFTEKVVDLVDAMSDRVANNQHVSHCFSNPQNESPSTSTVFDPLQKSCLFKNRRRTYRNSRMLCCRQSEYFKTRMEHPDKIPVIVERMMTEKYLPEMKNFRFIVSPEVTIGQLIVMIKGRLHLPNMAVYAIVSDQVFPALNTQIGELAERYRDPEDCFLYVKYASEDIYG</sequence>
<dbReference type="InterPro" id="IPR029071">
    <property type="entry name" value="Ubiquitin-like_domsf"/>
</dbReference>
<evidence type="ECO:0000313" key="7">
    <source>
        <dbReference type="EMBL" id="KAK0408444.1"/>
    </source>
</evidence>
<proteinExistence type="inferred from homology"/>
<accession>A0AA39HPH7</accession>
<dbReference type="SUPFAM" id="SSF54236">
    <property type="entry name" value="Ubiquitin-like"/>
    <property type="match status" value="1"/>
</dbReference>
<evidence type="ECO:0000256" key="1">
    <source>
        <dbReference type="ARBA" id="ARBA00004370"/>
    </source>
</evidence>
<dbReference type="AlphaFoldDB" id="A0AA39HPH7"/>
<keyword evidence="4 5" id="KW-0449">Lipoprotein</keyword>
<dbReference type="EMBL" id="JAUCMV010000003">
    <property type="protein sequence ID" value="KAK0408444.1"/>
    <property type="molecule type" value="Genomic_DNA"/>
</dbReference>
<evidence type="ECO:0000313" key="8">
    <source>
        <dbReference type="Proteomes" id="UP001175271"/>
    </source>
</evidence>
<dbReference type="PANTHER" id="PTHR10969">
    <property type="entry name" value="MICROTUBULE-ASSOCIATED PROTEINS 1A/1B LIGHT CHAIN 3-RELATED"/>
    <property type="match status" value="1"/>
</dbReference>
<keyword evidence="8" id="KW-1185">Reference proteome</keyword>
<gene>
    <name evidence="7" type="ORF">QR680_003963</name>
</gene>
<comment type="caution">
    <text evidence="7">The sequence shown here is derived from an EMBL/GenBank/DDBJ whole genome shotgun (WGS) entry which is preliminary data.</text>
</comment>